<dbReference type="GO" id="GO:0042597">
    <property type="term" value="C:periplasmic space"/>
    <property type="evidence" value="ECO:0007669"/>
    <property type="project" value="UniProtKB-SubCell"/>
</dbReference>
<protein>
    <submittedName>
        <fullName evidence="7">Heparinase</fullName>
    </submittedName>
</protein>
<reference evidence="7 8" key="1">
    <citation type="journal article" date="2018" name="ISME J.">
        <title>Endosymbiont genomes yield clues of tubeworm success.</title>
        <authorList>
            <person name="Li Y."/>
            <person name="Liles M.R."/>
            <person name="Halanych K.M."/>
        </authorList>
    </citation>
    <scope>NUCLEOTIDE SEQUENCE [LARGE SCALE GENOMIC DNA]</scope>
    <source>
        <strain evidence="7">A1462</strain>
    </source>
</reference>
<dbReference type="EMBL" id="QFXE01000020">
    <property type="protein sequence ID" value="RDH83240.1"/>
    <property type="molecule type" value="Genomic_DNA"/>
</dbReference>
<dbReference type="PANTHER" id="PTHR39210:SF1">
    <property type="entry name" value="HEPARIN-SULFATE LYASE"/>
    <property type="match status" value="1"/>
</dbReference>
<dbReference type="Pfam" id="PF16889">
    <property type="entry name" value="Hepar_II_III_N"/>
    <property type="match status" value="1"/>
</dbReference>
<organism evidence="7 8">
    <name type="scientific">endosymbiont of Escarpia spicata</name>
    <dbReference type="NCBI Taxonomy" id="2200908"/>
    <lineage>
        <taxon>Bacteria</taxon>
        <taxon>Pseudomonadati</taxon>
        <taxon>Pseudomonadota</taxon>
        <taxon>Gammaproteobacteria</taxon>
        <taxon>sulfur-oxidizing symbionts</taxon>
    </lineage>
</organism>
<evidence type="ECO:0000259" key="6">
    <source>
        <dbReference type="Pfam" id="PF16889"/>
    </source>
</evidence>
<proteinExistence type="predicted"/>
<dbReference type="InterPro" id="IPR031680">
    <property type="entry name" value="Hepar_II_III_N"/>
</dbReference>
<dbReference type="InterPro" id="IPR012480">
    <property type="entry name" value="Hepar_II_III_C"/>
</dbReference>
<dbReference type="Pfam" id="PF07940">
    <property type="entry name" value="Hepar_II_III_C"/>
    <property type="match status" value="1"/>
</dbReference>
<gene>
    <name evidence="7" type="ORF">DIZ78_14665</name>
</gene>
<dbReference type="GO" id="GO:0016829">
    <property type="term" value="F:lyase activity"/>
    <property type="evidence" value="ECO:0007669"/>
    <property type="project" value="UniProtKB-KW"/>
</dbReference>
<evidence type="ECO:0000256" key="2">
    <source>
        <dbReference type="ARBA" id="ARBA00022729"/>
    </source>
</evidence>
<evidence type="ECO:0000259" key="5">
    <source>
        <dbReference type="Pfam" id="PF07940"/>
    </source>
</evidence>
<feature type="domain" description="Heparin-sulfate lyase N-terminal" evidence="6">
    <location>
        <begin position="111"/>
        <end position="326"/>
    </location>
</feature>
<comment type="caution">
    <text evidence="7">The sequence shown here is derived from an EMBL/GenBank/DDBJ whole genome shotgun (WGS) entry which is preliminary data.</text>
</comment>
<feature type="domain" description="Heparinase II/III-like C-terminal" evidence="5">
    <location>
        <begin position="417"/>
        <end position="647"/>
    </location>
</feature>
<evidence type="ECO:0000256" key="3">
    <source>
        <dbReference type="ARBA" id="ARBA00022764"/>
    </source>
</evidence>
<evidence type="ECO:0000256" key="1">
    <source>
        <dbReference type="ARBA" id="ARBA00004418"/>
    </source>
</evidence>
<evidence type="ECO:0000256" key="4">
    <source>
        <dbReference type="ARBA" id="ARBA00023239"/>
    </source>
</evidence>
<keyword evidence="8" id="KW-1185">Reference proteome</keyword>
<evidence type="ECO:0000313" key="8">
    <source>
        <dbReference type="Proteomes" id="UP000254771"/>
    </source>
</evidence>
<keyword evidence="2" id="KW-0732">Signal</keyword>
<dbReference type="Proteomes" id="UP000254771">
    <property type="component" value="Unassembled WGS sequence"/>
</dbReference>
<dbReference type="Gene3D" id="2.70.98.70">
    <property type="match status" value="1"/>
</dbReference>
<dbReference type="InterPro" id="IPR008929">
    <property type="entry name" value="Chondroitin_lyas"/>
</dbReference>
<keyword evidence="3" id="KW-0574">Periplasm</keyword>
<comment type="subcellular location">
    <subcellularLocation>
        <location evidence="1">Periplasm</location>
    </subcellularLocation>
</comment>
<dbReference type="SUPFAM" id="SSF48230">
    <property type="entry name" value="Chondroitin AC/alginate lyase"/>
    <property type="match status" value="1"/>
</dbReference>
<dbReference type="AlphaFoldDB" id="A0A370DFA6"/>
<sequence length="659" mass="73613">MSSLAWKINRIKAMDPAEILFRVGRVVQGKLERRRIDRGWQPRPKQPVSGRESLFQGDPQTIIAQWQSAYGDLLGGYEALLSGDVDIFGHHKVSVLGDFNWHRDPESGIVAPLIYGKGIDYRDNDRVGNCKTLWEVARHPHLVPLAVASATTGDARYADLAVGQIESWIEQNPFGLGVHWCSTLEVALRLVAWSFVHSLLCLRDEKGLFGRAKDPAALGLAIYQHAHFIRHFLSRHSSANNHLIGELTGLWVGCNVFDLGDEGNAWAAQAKLELEAEAVRQVFEDGVNREQANYYHLWVMEYLFLNQLVGERYGNPFSETFRSRVVAMERFISALCPVGGTVPQIGDSDDGVVVRFEPRDPTDPYRDVCCAIRAVTGQGCGGDKLPQKAFWYTQVAGSDNDGSTQAPEDHEVPGGLLFSDGGYAVLKGNGAHVIFDAGPLGYPSIAAHGHADANSLLLALDGRWWLVDPGTYCYHTQPDWRDYFRSTAAHNTVEINGHDQSQIGGAFLWLQHSRQHLEGLEMTDSFSRMSVVGSVTGYADRSVRHQRRVTLVTERRQLQVEDEIHADAVTAVRLFFHFHPDVTLQAGDAPHQFLARMQGVEETLKIQGDPALQWRIHRGEEQPHLGWYSERLGSRQPIDVLVGTLQAEPGERFSCEFTW</sequence>
<evidence type="ECO:0000313" key="7">
    <source>
        <dbReference type="EMBL" id="RDH83240.1"/>
    </source>
</evidence>
<accession>A0A370DFA6</accession>
<dbReference type="PANTHER" id="PTHR39210">
    <property type="entry name" value="HEPARIN-SULFATE LYASE"/>
    <property type="match status" value="1"/>
</dbReference>
<keyword evidence="4" id="KW-0456">Lyase</keyword>
<dbReference type="Gene3D" id="1.50.10.100">
    <property type="entry name" value="Chondroitin AC/alginate lyase"/>
    <property type="match status" value="1"/>
</dbReference>
<name>A0A370DFA6_9GAMM</name>